<feature type="compositionally biased region" description="Basic and acidic residues" evidence="3">
    <location>
        <begin position="14"/>
        <end position="24"/>
    </location>
</feature>
<keyword evidence="2" id="KW-0233">DNA recombination</keyword>
<dbReference type="Pfam" id="PF00589">
    <property type="entry name" value="Phage_integrase"/>
    <property type="match status" value="1"/>
</dbReference>
<proteinExistence type="predicted"/>
<name>A0ABT6IVM8_9GAMM</name>
<dbReference type="EMBL" id="PGFT01000001">
    <property type="protein sequence ID" value="MDH4905132.1"/>
    <property type="molecule type" value="Genomic_DNA"/>
</dbReference>
<reference evidence="5 6" key="1">
    <citation type="submission" date="2017-11" db="EMBL/GenBank/DDBJ databases">
        <title>Whole genome sequencing of Psychrobacter pocilloporae S6-60T(=JCM 31058T=LMG 29157T).</title>
        <authorList>
            <person name="Das S.K."/>
        </authorList>
    </citation>
    <scope>NUCLEOTIDE SEQUENCE [LARGE SCALE GENOMIC DNA]</scope>
    <source>
        <strain evidence="5 6">S6-60</strain>
    </source>
</reference>
<dbReference type="Proteomes" id="UP001243298">
    <property type="component" value="Unassembled WGS sequence"/>
</dbReference>
<dbReference type="SUPFAM" id="SSF56349">
    <property type="entry name" value="DNA breaking-rejoining enzymes"/>
    <property type="match status" value="1"/>
</dbReference>
<accession>A0ABT6IVM8</accession>
<sequence>MTRIQPDSQYGHLRRSEQAQDRRKQALQHTKELCQNAWDTFIEENQSADAITDEQIYDLYESLYKEIEQTVSAHLLPFALFERMRFFDKINDTRKKRHLPLLPKPIIAVRPQRPKNTNDFETFLYLSKAQSIVAQAFDKWRQRNTFSLLESVSWFFFSLISFAGYNDEEILKGVYDHLEQKKPIYQMADDLLIMPIRLLSPEYGNEVVTTENELDEVYLTRLISVDDISRLWLLKLQRQYQAQNEFPKYHQVIRRLGEYIGEDFSVRSIQKSNYLRHIAIYWQTMPDVHLDIQLVQVLTGQQKQTSLPIAQWLRYFQSIKIPKAVLSDEHVSKLVIESSNSAEDSLDTIKVARFRSDAVKEIRSILNSDKKQVKPQLLDLLTQNLYPNQERLVRWMIDLLTSGNKINTLKRYLSEVGNGFIAGTRTADFSRLSKHDYHYLYNEIIAEKNPNKLGFTKTVVCSLHYSLKKHYQAPNIDIRGGGDPQIVSSYLIPNQVYHVILNCIAEQKTLSDHYKQALSIVIILLYRTGMRISEVLGLQVKDIEYDNQGFKEYNVIVRSNAHRDLKSDDGTRRIHLSVLLLPEELEEFKKLFHLKESQSSRYLFTLAYQAAVISRYGIEQPLKRILENTAYHDLTLHSFRHNAISNMAFILRCDPTFAQQFTDYEKTQINTIKTHFLGKKRRFSTNHWDALMEFAGHADLSTTFSSYIHVADLVASHQLQQAKLTLPLHVVNKLIGTSRMDLKQHNPLALESRDDKVHLNQIRPYVNRKIECEKLIFTNKAKAPYSTSHTSNTVKKQPSALFGSYSREMIEKLLCDIEDGQTLGEASSLNFGYDDALMIYERALRLVRNDDGTLNHKLISKRRKQRSDHVLIAPTPLHYHEEQALVYQCFDNLEVLYTSKASRREIKQMLKVFYEKTNTSKSEIRFSFKQKKLFYGYLKTMCQILPSKHWRVNISCIESEPYINEKNKKAYRPVVNKAAQLKRIEEFRQKVPSFEGEVTSTGTYNGYALMVISPLKQKGKAKLSSALMSYVLHFLLVVDGLSD</sequence>
<evidence type="ECO:0000256" key="2">
    <source>
        <dbReference type="ARBA" id="ARBA00023172"/>
    </source>
</evidence>
<organism evidence="5 6">
    <name type="scientific">Psychrobacter pocilloporae</name>
    <dbReference type="NCBI Taxonomy" id="1775882"/>
    <lineage>
        <taxon>Bacteria</taxon>
        <taxon>Pseudomonadati</taxon>
        <taxon>Pseudomonadota</taxon>
        <taxon>Gammaproteobacteria</taxon>
        <taxon>Moraxellales</taxon>
        <taxon>Moraxellaceae</taxon>
        <taxon>Psychrobacter</taxon>
    </lineage>
</organism>
<gene>
    <name evidence="5" type="ORF">CUR83_08710</name>
</gene>
<keyword evidence="6" id="KW-1185">Reference proteome</keyword>
<dbReference type="Gene3D" id="1.10.443.10">
    <property type="entry name" value="Intergrase catalytic core"/>
    <property type="match status" value="1"/>
</dbReference>
<dbReference type="PANTHER" id="PTHR30349">
    <property type="entry name" value="PHAGE INTEGRASE-RELATED"/>
    <property type="match status" value="1"/>
</dbReference>
<evidence type="ECO:0000259" key="4">
    <source>
        <dbReference type="PROSITE" id="PS51898"/>
    </source>
</evidence>
<feature type="region of interest" description="Disordered" evidence="3">
    <location>
        <begin position="1"/>
        <end position="24"/>
    </location>
</feature>
<evidence type="ECO:0000313" key="5">
    <source>
        <dbReference type="EMBL" id="MDH4905132.1"/>
    </source>
</evidence>
<dbReference type="InterPro" id="IPR002104">
    <property type="entry name" value="Integrase_catalytic"/>
</dbReference>
<evidence type="ECO:0000256" key="3">
    <source>
        <dbReference type="SAM" id="MobiDB-lite"/>
    </source>
</evidence>
<dbReference type="RefSeq" id="WP_284719493.1">
    <property type="nucleotide sequence ID" value="NZ_PGFT01000001.1"/>
</dbReference>
<dbReference type="PANTHER" id="PTHR30349:SF64">
    <property type="entry name" value="PROPHAGE INTEGRASE INTD-RELATED"/>
    <property type="match status" value="1"/>
</dbReference>
<keyword evidence="1" id="KW-0229">DNA integration</keyword>
<dbReference type="PROSITE" id="PS51898">
    <property type="entry name" value="TYR_RECOMBINASE"/>
    <property type="match status" value="1"/>
</dbReference>
<protein>
    <recommendedName>
        <fullName evidence="4">Tyr recombinase domain-containing protein</fullName>
    </recommendedName>
</protein>
<comment type="caution">
    <text evidence="5">The sequence shown here is derived from an EMBL/GenBank/DDBJ whole genome shotgun (WGS) entry which is preliminary data.</text>
</comment>
<dbReference type="InterPro" id="IPR050090">
    <property type="entry name" value="Tyrosine_recombinase_XerCD"/>
</dbReference>
<dbReference type="CDD" id="cd00397">
    <property type="entry name" value="DNA_BRE_C"/>
    <property type="match status" value="1"/>
</dbReference>
<feature type="domain" description="Tyr recombinase" evidence="4">
    <location>
        <begin position="486"/>
        <end position="693"/>
    </location>
</feature>
<dbReference type="InterPro" id="IPR011010">
    <property type="entry name" value="DNA_brk_join_enz"/>
</dbReference>
<dbReference type="InterPro" id="IPR013762">
    <property type="entry name" value="Integrase-like_cat_sf"/>
</dbReference>
<evidence type="ECO:0000256" key="1">
    <source>
        <dbReference type="ARBA" id="ARBA00022908"/>
    </source>
</evidence>
<evidence type="ECO:0000313" key="6">
    <source>
        <dbReference type="Proteomes" id="UP001243298"/>
    </source>
</evidence>